<proteinExistence type="predicted"/>
<dbReference type="EMBL" id="BMRE01000011">
    <property type="protein sequence ID" value="GGU36866.1"/>
    <property type="molecule type" value="Genomic_DNA"/>
</dbReference>
<dbReference type="Gene3D" id="1.10.357.10">
    <property type="entry name" value="Tetracycline Repressor, domain 2"/>
    <property type="match status" value="1"/>
</dbReference>
<evidence type="ECO:0000256" key="1">
    <source>
        <dbReference type="ARBA" id="ARBA00023015"/>
    </source>
</evidence>
<sequence>MNTRDRIVAAAAEVMRTRGLARATTKEIAKAAGFSEAALYKHFRDKTELFVAVLGERGPTRLSRVLVDLPDRLGQDPVEEVLRDVALAAADFYEQTFPMAASLFAEPKVFDAHRAALRERGKGPHQVGEAVATYLKAEQALGRINAGVDPRAAAGMLLGACLERAFLGHFVDGEDRPSEEEFAARLVDALLSGISVK</sequence>
<dbReference type="PANTHER" id="PTHR30055:SF238">
    <property type="entry name" value="MYCOFACTOCIN BIOSYNTHESIS TRANSCRIPTIONAL REGULATOR MFTR-RELATED"/>
    <property type="match status" value="1"/>
</dbReference>
<keyword evidence="1" id="KW-0805">Transcription regulation</keyword>
<evidence type="ECO:0000313" key="7">
    <source>
        <dbReference type="Proteomes" id="UP000649573"/>
    </source>
</evidence>
<dbReference type="PANTHER" id="PTHR30055">
    <property type="entry name" value="HTH-TYPE TRANSCRIPTIONAL REGULATOR RUTR"/>
    <property type="match status" value="1"/>
</dbReference>
<dbReference type="Pfam" id="PF00440">
    <property type="entry name" value="TetR_N"/>
    <property type="match status" value="1"/>
</dbReference>
<reference evidence="7" key="1">
    <citation type="journal article" date="2019" name="Int. J. Syst. Evol. Microbiol.">
        <title>The Global Catalogue of Microorganisms (GCM) 10K type strain sequencing project: providing services to taxonomists for standard genome sequencing and annotation.</title>
        <authorList>
            <consortium name="The Broad Institute Genomics Platform"/>
            <consortium name="The Broad Institute Genome Sequencing Center for Infectious Disease"/>
            <person name="Wu L."/>
            <person name="Ma J."/>
        </authorList>
    </citation>
    <scope>NUCLEOTIDE SEQUENCE [LARGE SCALE GENOMIC DNA]</scope>
    <source>
        <strain evidence="7">JCM 3296</strain>
    </source>
</reference>
<comment type="caution">
    <text evidence="6">The sequence shown here is derived from an EMBL/GenBank/DDBJ whole genome shotgun (WGS) entry which is preliminary data.</text>
</comment>
<protein>
    <submittedName>
        <fullName evidence="6">TetR family transcriptional regulator</fullName>
    </submittedName>
</protein>
<evidence type="ECO:0000259" key="5">
    <source>
        <dbReference type="PROSITE" id="PS50977"/>
    </source>
</evidence>
<dbReference type="Proteomes" id="UP000649573">
    <property type="component" value="Unassembled WGS sequence"/>
</dbReference>
<name>A0ABQ2UHT9_9PSEU</name>
<feature type="DNA-binding region" description="H-T-H motif" evidence="4">
    <location>
        <begin position="24"/>
        <end position="43"/>
    </location>
</feature>
<dbReference type="PRINTS" id="PR00455">
    <property type="entry name" value="HTHTETR"/>
</dbReference>
<feature type="domain" description="HTH tetR-type" evidence="5">
    <location>
        <begin position="1"/>
        <end position="61"/>
    </location>
</feature>
<dbReference type="InterPro" id="IPR050109">
    <property type="entry name" value="HTH-type_TetR-like_transc_reg"/>
</dbReference>
<keyword evidence="3" id="KW-0804">Transcription</keyword>
<evidence type="ECO:0000256" key="2">
    <source>
        <dbReference type="ARBA" id="ARBA00023125"/>
    </source>
</evidence>
<keyword evidence="7" id="KW-1185">Reference proteome</keyword>
<dbReference type="SUPFAM" id="SSF48498">
    <property type="entry name" value="Tetracyclin repressor-like, C-terminal domain"/>
    <property type="match status" value="1"/>
</dbReference>
<dbReference type="InterPro" id="IPR009057">
    <property type="entry name" value="Homeodomain-like_sf"/>
</dbReference>
<gene>
    <name evidence="6" type="primary">rutR</name>
    <name evidence="6" type="ORF">GCM10010178_31280</name>
</gene>
<dbReference type="RefSeq" id="WP_229812583.1">
    <property type="nucleotide sequence ID" value="NZ_BMRE01000011.1"/>
</dbReference>
<dbReference type="Pfam" id="PF14246">
    <property type="entry name" value="TetR_C_7"/>
    <property type="match status" value="1"/>
</dbReference>
<keyword evidence="2 4" id="KW-0238">DNA-binding</keyword>
<evidence type="ECO:0000313" key="6">
    <source>
        <dbReference type="EMBL" id="GGU36866.1"/>
    </source>
</evidence>
<dbReference type="InterPro" id="IPR001647">
    <property type="entry name" value="HTH_TetR"/>
</dbReference>
<dbReference type="SUPFAM" id="SSF46689">
    <property type="entry name" value="Homeodomain-like"/>
    <property type="match status" value="1"/>
</dbReference>
<evidence type="ECO:0000256" key="4">
    <source>
        <dbReference type="PROSITE-ProRule" id="PRU00335"/>
    </source>
</evidence>
<accession>A0ABQ2UHT9</accession>
<organism evidence="6 7">
    <name type="scientific">Lentzea flava</name>
    <dbReference type="NCBI Taxonomy" id="103732"/>
    <lineage>
        <taxon>Bacteria</taxon>
        <taxon>Bacillati</taxon>
        <taxon>Actinomycetota</taxon>
        <taxon>Actinomycetes</taxon>
        <taxon>Pseudonocardiales</taxon>
        <taxon>Pseudonocardiaceae</taxon>
        <taxon>Lentzea</taxon>
    </lineage>
</organism>
<dbReference type="InterPro" id="IPR036271">
    <property type="entry name" value="Tet_transcr_reg_TetR-rel_C_sf"/>
</dbReference>
<dbReference type="InterPro" id="IPR039536">
    <property type="entry name" value="TetR_C_Proteobacteria"/>
</dbReference>
<dbReference type="PROSITE" id="PS50977">
    <property type="entry name" value="HTH_TETR_2"/>
    <property type="match status" value="1"/>
</dbReference>
<evidence type="ECO:0000256" key="3">
    <source>
        <dbReference type="ARBA" id="ARBA00023163"/>
    </source>
</evidence>